<keyword evidence="6 11" id="KW-0812">Transmembrane</keyword>
<evidence type="ECO:0000256" key="7">
    <source>
        <dbReference type="ARBA" id="ARBA00022777"/>
    </source>
</evidence>
<dbReference type="CDD" id="cd06225">
    <property type="entry name" value="HAMP"/>
    <property type="match status" value="1"/>
</dbReference>
<comment type="caution">
    <text evidence="14">The sequence shown here is derived from an EMBL/GenBank/DDBJ whole genome shotgun (WGS) entry which is preliminary data.</text>
</comment>
<dbReference type="Proteomes" id="UP000265431">
    <property type="component" value="Unassembled WGS sequence"/>
</dbReference>
<dbReference type="CDD" id="cd00075">
    <property type="entry name" value="HATPase"/>
    <property type="match status" value="1"/>
</dbReference>
<organism evidence="14 15">
    <name type="scientific">Henriciella barbarensis</name>
    <dbReference type="NCBI Taxonomy" id="86342"/>
    <lineage>
        <taxon>Bacteria</taxon>
        <taxon>Pseudomonadati</taxon>
        <taxon>Pseudomonadota</taxon>
        <taxon>Alphaproteobacteria</taxon>
        <taxon>Hyphomonadales</taxon>
        <taxon>Hyphomonadaceae</taxon>
        <taxon>Henriciella</taxon>
    </lineage>
</organism>
<dbReference type="OrthoDB" id="9815202at2"/>
<dbReference type="InterPro" id="IPR050428">
    <property type="entry name" value="TCS_sensor_his_kinase"/>
</dbReference>
<dbReference type="SUPFAM" id="SSF55874">
    <property type="entry name" value="ATPase domain of HSP90 chaperone/DNA topoisomerase II/histidine kinase"/>
    <property type="match status" value="1"/>
</dbReference>
<feature type="domain" description="Histidine kinase" evidence="12">
    <location>
        <begin position="250"/>
        <end position="467"/>
    </location>
</feature>
<dbReference type="GO" id="GO:0000155">
    <property type="term" value="F:phosphorelay sensor kinase activity"/>
    <property type="evidence" value="ECO:0007669"/>
    <property type="project" value="InterPro"/>
</dbReference>
<dbReference type="SUPFAM" id="SSF47384">
    <property type="entry name" value="Homodimeric domain of signal transducing histidine kinase"/>
    <property type="match status" value="1"/>
</dbReference>
<evidence type="ECO:0000256" key="6">
    <source>
        <dbReference type="ARBA" id="ARBA00022692"/>
    </source>
</evidence>
<reference evidence="14 15" key="1">
    <citation type="submission" date="2018-08" db="EMBL/GenBank/DDBJ databases">
        <title>Henriciella mobilis sp. nov., isolated from seawater.</title>
        <authorList>
            <person name="Cheng H."/>
            <person name="Wu Y.-H."/>
            <person name="Xu X.-W."/>
            <person name="Guo L.-L."/>
        </authorList>
    </citation>
    <scope>NUCLEOTIDE SEQUENCE [LARGE SCALE GENOMIC DNA]</scope>
    <source>
        <strain evidence="14 15">CCUG66934</strain>
    </source>
</reference>
<gene>
    <name evidence="14" type="ORF">D1224_14870</name>
</gene>
<dbReference type="InterPro" id="IPR004358">
    <property type="entry name" value="Sig_transdc_His_kin-like_C"/>
</dbReference>
<dbReference type="GO" id="GO:0005886">
    <property type="term" value="C:plasma membrane"/>
    <property type="evidence" value="ECO:0007669"/>
    <property type="project" value="TreeGrafter"/>
</dbReference>
<keyword evidence="7 14" id="KW-0418">Kinase</keyword>
<dbReference type="Gene3D" id="3.30.565.10">
    <property type="entry name" value="Histidine kinase-like ATPase, C-terminal domain"/>
    <property type="match status" value="1"/>
</dbReference>
<dbReference type="InterPro" id="IPR003661">
    <property type="entry name" value="HisK_dim/P_dom"/>
</dbReference>
<evidence type="ECO:0000256" key="5">
    <source>
        <dbReference type="ARBA" id="ARBA00022679"/>
    </source>
</evidence>
<dbReference type="PRINTS" id="PR00344">
    <property type="entry name" value="BCTRLSENSOR"/>
</dbReference>
<dbReference type="Pfam" id="PF00512">
    <property type="entry name" value="HisKA"/>
    <property type="match status" value="1"/>
</dbReference>
<dbReference type="InterPro" id="IPR036097">
    <property type="entry name" value="HisK_dim/P_sf"/>
</dbReference>
<keyword evidence="8 11" id="KW-1133">Transmembrane helix</keyword>
<dbReference type="SMART" id="SM00304">
    <property type="entry name" value="HAMP"/>
    <property type="match status" value="1"/>
</dbReference>
<evidence type="ECO:0000259" key="13">
    <source>
        <dbReference type="PROSITE" id="PS50885"/>
    </source>
</evidence>
<dbReference type="AlphaFoldDB" id="A0A399QQ37"/>
<evidence type="ECO:0000256" key="3">
    <source>
        <dbReference type="ARBA" id="ARBA00012438"/>
    </source>
</evidence>
<evidence type="ECO:0000256" key="9">
    <source>
        <dbReference type="ARBA" id="ARBA00023012"/>
    </source>
</evidence>
<proteinExistence type="predicted"/>
<feature type="transmembrane region" description="Helical" evidence="11">
    <location>
        <begin position="12"/>
        <end position="36"/>
    </location>
</feature>
<keyword evidence="9" id="KW-0902">Two-component regulatory system</keyword>
<keyword evidence="10 11" id="KW-0472">Membrane</keyword>
<feature type="domain" description="HAMP" evidence="13">
    <location>
        <begin position="189"/>
        <end position="242"/>
    </location>
</feature>
<dbReference type="EMBL" id="QWGB01000014">
    <property type="protein sequence ID" value="RIJ20404.1"/>
    <property type="molecule type" value="Genomic_DNA"/>
</dbReference>
<comment type="subcellular location">
    <subcellularLocation>
        <location evidence="2">Membrane</location>
    </subcellularLocation>
</comment>
<dbReference type="CDD" id="cd00082">
    <property type="entry name" value="HisKA"/>
    <property type="match status" value="1"/>
</dbReference>
<evidence type="ECO:0000313" key="14">
    <source>
        <dbReference type="EMBL" id="RIJ20404.1"/>
    </source>
</evidence>
<dbReference type="Pfam" id="PF02518">
    <property type="entry name" value="HATPase_c"/>
    <property type="match status" value="1"/>
</dbReference>
<evidence type="ECO:0000313" key="15">
    <source>
        <dbReference type="Proteomes" id="UP000265431"/>
    </source>
</evidence>
<keyword evidence="5" id="KW-0808">Transferase</keyword>
<dbReference type="PROSITE" id="PS50885">
    <property type="entry name" value="HAMP"/>
    <property type="match status" value="1"/>
</dbReference>
<dbReference type="EC" id="2.7.13.3" evidence="3"/>
<evidence type="ECO:0000256" key="4">
    <source>
        <dbReference type="ARBA" id="ARBA00022553"/>
    </source>
</evidence>
<sequence length="467" mass="51530">MKSGRFAFVRTTTFRLALVYSVLFGLFSFLLLSYLFQATVGSLRAEADQRLEAEMGALELAYYTGGMERLEQSLIERALVPGAPFRYQLETPDGERLIGDFPNLPVTPPATVGDVSNVSLTIEIPRPGAEPGLTEAEGRIVRLPNGNVLLVAIETGERGRIVRRITQAVTTAAPIGVLLALIGGIFISRYAARRAEQLTRTTEAVVAGNLYVRAPVQGSGDEFDRLATHLNTMLEKLERLMASSRHTGDSIAHDLRSPLSRLRNRLETALLGEMNTETARETLAHTVEEVDRVLATFNAILRLSRLDAGAEGRLVRFDMREMLLELADLYEPACEDAGLKFESEIGHNLFVLGDRELLAQAISNLLDNAIKYTPENGSISLEAMRTPDEIIIEVSDTGPGISEDMRERAKERFFRLDEARTQSGSGLGLALVDSVADLHKGEIELLWAHEEPEPFGLKTVFSLPRER</sequence>
<dbReference type="PANTHER" id="PTHR45436">
    <property type="entry name" value="SENSOR HISTIDINE KINASE YKOH"/>
    <property type="match status" value="1"/>
</dbReference>
<dbReference type="SMART" id="SM00387">
    <property type="entry name" value="HATPase_c"/>
    <property type="match status" value="1"/>
</dbReference>
<dbReference type="SMART" id="SM00388">
    <property type="entry name" value="HisKA"/>
    <property type="match status" value="1"/>
</dbReference>
<evidence type="ECO:0000256" key="1">
    <source>
        <dbReference type="ARBA" id="ARBA00000085"/>
    </source>
</evidence>
<feature type="transmembrane region" description="Helical" evidence="11">
    <location>
        <begin position="172"/>
        <end position="192"/>
    </location>
</feature>
<dbReference type="InterPro" id="IPR003594">
    <property type="entry name" value="HATPase_dom"/>
</dbReference>
<dbReference type="InterPro" id="IPR005467">
    <property type="entry name" value="His_kinase_dom"/>
</dbReference>
<dbReference type="SUPFAM" id="SSF158472">
    <property type="entry name" value="HAMP domain-like"/>
    <property type="match status" value="1"/>
</dbReference>
<dbReference type="Pfam" id="PF00672">
    <property type="entry name" value="HAMP"/>
    <property type="match status" value="1"/>
</dbReference>
<evidence type="ECO:0000256" key="2">
    <source>
        <dbReference type="ARBA" id="ARBA00004370"/>
    </source>
</evidence>
<dbReference type="Gene3D" id="6.10.340.10">
    <property type="match status" value="1"/>
</dbReference>
<dbReference type="InterPro" id="IPR036890">
    <property type="entry name" value="HATPase_C_sf"/>
</dbReference>
<keyword evidence="4" id="KW-0597">Phosphoprotein</keyword>
<protein>
    <recommendedName>
        <fullName evidence="3">histidine kinase</fullName>
        <ecNumber evidence="3">2.7.13.3</ecNumber>
    </recommendedName>
</protein>
<dbReference type="RefSeq" id="WP_119380721.1">
    <property type="nucleotide sequence ID" value="NZ_QWGB01000014.1"/>
</dbReference>
<evidence type="ECO:0000256" key="11">
    <source>
        <dbReference type="SAM" id="Phobius"/>
    </source>
</evidence>
<evidence type="ECO:0000256" key="10">
    <source>
        <dbReference type="ARBA" id="ARBA00023136"/>
    </source>
</evidence>
<name>A0A399QQ37_9PROT</name>
<dbReference type="Gene3D" id="1.10.287.130">
    <property type="match status" value="1"/>
</dbReference>
<accession>A0A399QQ37</accession>
<dbReference type="PROSITE" id="PS50109">
    <property type="entry name" value="HIS_KIN"/>
    <property type="match status" value="1"/>
</dbReference>
<keyword evidence="15" id="KW-1185">Reference proteome</keyword>
<evidence type="ECO:0000259" key="12">
    <source>
        <dbReference type="PROSITE" id="PS50109"/>
    </source>
</evidence>
<dbReference type="PANTHER" id="PTHR45436:SF8">
    <property type="entry name" value="HISTIDINE KINASE"/>
    <property type="match status" value="1"/>
</dbReference>
<comment type="catalytic activity">
    <reaction evidence="1">
        <text>ATP + protein L-histidine = ADP + protein N-phospho-L-histidine.</text>
        <dbReference type="EC" id="2.7.13.3"/>
    </reaction>
</comment>
<dbReference type="InterPro" id="IPR003660">
    <property type="entry name" value="HAMP_dom"/>
</dbReference>
<evidence type="ECO:0000256" key="8">
    <source>
        <dbReference type="ARBA" id="ARBA00022989"/>
    </source>
</evidence>